<dbReference type="InterPro" id="IPR036236">
    <property type="entry name" value="Znf_C2H2_sf"/>
</dbReference>
<accession>A0A1I8NGA7</accession>
<dbReference type="KEGG" id="mde:101893422"/>
<evidence type="ECO:0000256" key="6">
    <source>
        <dbReference type="ARBA" id="ARBA00022723"/>
    </source>
</evidence>
<sequence length="513" mass="57314">MAALSDTPTPTPTIMPSVSIKVEQGVLDDDENTEYGSGNYGDHSNSNSNFNETGSNGSSPIDCKNTDAAKVSFHRKVQIKNEPAIEINDGFYDMNVSSDDNKSLSPSTPLRPSGTSPIIRLTPTAKLMPTPNPANPKKRYECPYENCTKSYGKSSHLRSHLTWHTGIKPFVCKDCGKGFTRSDELNRHIRTHTGEKPFECVTCGKKFSRSDHLTKHLATHTKQLLGLLGGEGSTVLPLATTPKMPKLIPYSPTQFLREQHCKLAPTGGLCKTPALMAREVIFDKQIDIKEDFGEKIQQTLNKNIGSECQMQSSDGVVVKEEKIESETVEEKPKILIAKLEELSQRNGIQNVQPGLVGRHDNIVGHIYNLQRSSENTSSYSTTKPYPKLNLKSEEKINEDPDDDAIMPEANLPPLIPMPSSVKAFTPIPMPPKSKSHLDLPKIKQTVKESPPHVDDDRPHACNQCPKKFKRPDELKRHIRTHTGEKPYACNECEKRFMRSDHLKKHMNSHTRIR</sequence>
<feature type="compositionally biased region" description="Polar residues" evidence="17">
    <location>
        <begin position="1"/>
        <end position="16"/>
    </location>
</feature>
<dbReference type="FunFam" id="3.30.160.60:FF:000100">
    <property type="entry name" value="Zinc finger 45-like"/>
    <property type="match status" value="2"/>
</dbReference>
<name>A0A1I8NGA7_MUSDO</name>
<feature type="compositionally biased region" description="Polar residues" evidence="17">
    <location>
        <begin position="98"/>
        <end position="116"/>
    </location>
</feature>
<evidence type="ECO:0000256" key="5">
    <source>
        <dbReference type="ARBA" id="ARBA00022499"/>
    </source>
</evidence>
<dbReference type="Gene3D" id="3.30.160.60">
    <property type="entry name" value="Classic Zinc Finger"/>
    <property type="match status" value="5"/>
</dbReference>
<comment type="similarity">
    <text evidence="4">Belongs to the krueppel C2H2-type zinc-finger protein family.</text>
</comment>
<feature type="domain" description="C2H2-type" evidence="18">
    <location>
        <begin position="487"/>
        <end position="513"/>
    </location>
</feature>
<feature type="compositionally biased region" description="Polar residues" evidence="17">
    <location>
        <begin position="42"/>
        <end position="59"/>
    </location>
</feature>
<proteinExistence type="inferred from homology"/>
<dbReference type="EnsemblMetazoa" id="MDOA014841-RA">
    <property type="protein sequence ID" value="MDOA014841-PA"/>
    <property type="gene ID" value="MDOA014841"/>
</dbReference>
<dbReference type="GO" id="GO:0005730">
    <property type="term" value="C:nucleolus"/>
    <property type="evidence" value="ECO:0007669"/>
    <property type="project" value="UniProtKB-SubCell"/>
</dbReference>
<evidence type="ECO:0000256" key="8">
    <source>
        <dbReference type="ARBA" id="ARBA00022771"/>
    </source>
</evidence>
<evidence type="ECO:0000256" key="3">
    <source>
        <dbReference type="ARBA" id="ARBA00004642"/>
    </source>
</evidence>
<evidence type="ECO:0000313" key="19">
    <source>
        <dbReference type="EnsemblMetazoa" id="MDOA014841-PA"/>
    </source>
</evidence>
<dbReference type="Proteomes" id="UP001652621">
    <property type="component" value="Unplaced"/>
</dbReference>
<dbReference type="GO" id="GO:0005654">
    <property type="term" value="C:nucleoplasm"/>
    <property type="evidence" value="ECO:0007669"/>
    <property type="project" value="UniProtKB-SubCell"/>
</dbReference>
<keyword evidence="11" id="KW-0805">Transcription regulation</keyword>
<feature type="domain" description="C2H2-type" evidence="18">
    <location>
        <begin position="198"/>
        <end position="225"/>
    </location>
</feature>
<keyword evidence="5" id="KW-1017">Isopeptide bond</keyword>
<dbReference type="RefSeq" id="XP_058981453.1">
    <property type="nucleotide sequence ID" value="XM_059125470.1"/>
</dbReference>
<gene>
    <name evidence="19" type="primary">101893422</name>
    <name evidence="21" type="synonym">LOC131803779</name>
</gene>
<dbReference type="SUPFAM" id="SSF57667">
    <property type="entry name" value="beta-beta-alpha zinc fingers"/>
    <property type="match status" value="3"/>
</dbReference>
<feature type="domain" description="C2H2-type" evidence="18">
    <location>
        <begin position="170"/>
        <end position="197"/>
    </location>
</feature>
<evidence type="ECO:0000313" key="21">
    <source>
        <dbReference type="RefSeq" id="XP_058981453.1"/>
    </source>
</evidence>
<keyword evidence="6" id="KW-0479">Metal-binding</keyword>
<keyword evidence="7" id="KW-0677">Repeat</keyword>
<feature type="region of interest" description="Disordered" evidence="17">
    <location>
        <begin position="98"/>
        <end position="117"/>
    </location>
</feature>
<evidence type="ECO:0000256" key="7">
    <source>
        <dbReference type="ARBA" id="ARBA00022737"/>
    </source>
</evidence>
<dbReference type="Pfam" id="PF00096">
    <property type="entry name" value="zf-C2H2"/>
    <property type="match status" value="5"/>
</dbReference>
<evidence type="ECO:0000256" key="2">
    <source>
        <dbReference type="ARBA" id="ARBA00004604"/>
    </source>
</evidence>
<evidence type="ECO:0000256" key="1">
    <source>
        <dbReference type="ARBA" id="ARBA00003767"/>
    </source>
</evidence>
<dbReference type="SMART" id="SM00355">
    <property type="entry name" value="ZnF_C2H2"/>
    <property type="match status" value="5"/>
</dbReference>
<evidence type="ECO:0000256" key="14">
    <source>
        <dbReference type="ARBA" id="ARBA00023242"/>
    </source>
</evidence>
<dbReference type="GO" id="GO:0008270">
    <property type="term" value="F:zinc ion binding"/>
    <property type="evidence" value="ECO:0007669"/>
    <property type="project" value="UniProtKB-KW"/>
</dbReference>
<dbReference type="VEuPathDB" id="VectorBase:MDOMA2_013975"/>
<comment type="subcellular location">
    <subcellularLocation>
        <location evidence="2">Nucleus</location>
        <location evidence="2">Nucleolus</location>
    </subcellularLocation>
    <subcellularLocation>
        <location evidence="3">Nucleus</location>
        <location evidence="3">Nucleoplasm</location>
    </subcellularLocation>
</comment>
<keyword evidence="8 16" id="KW-0863">Zinc-finger</keyword>
<dbReference type="PANTHER" id="PTHR23235:SF170">
    <property type="entry name" value="FI01014P-RELATED"/>
    <property type="match status" value="1"/>
</dbReference>
<evidence type="ECO:0000313" key="20">
    <source>
        <dbReference type="Proteomes" id="UP001652621"/>
    </source>
</evidence>
<dbReference type="FunFam" id="3.30.160.60:FF:000226">
    <property type="entry name" value="Zinc finger protein 236 variant"/>
    <property type="match status" value="1"/>
</dbReference>
<feature type="domain" description="C2H2-type" evidence="18">
    <location>
        <begin position="140"/>
        <end position="169"/>
    </location>
</feature>
<dbReference type="AlphaFoldDB" id="A0A1I8NGA7"/>
<protein>
    <recommendedName>
        <fullName evidence="15">Wilms tumor protein homolog</fullName>
    </recommendedName>
</protein>
<organism evidence="19">
    <name type="scientific">Musca domestica</name>
    <name type="common">House fly</name>
    <dbReference type="NCBI Taxonomy" id="7370"/>
    <lineage>
        <taxon>Eukaryota</taxon>
        <taxon>Metazoa</taxon>
        <taxon>Ecdysozoa</taxon>
        <taxon>Arthropoda</taxon>
        <taxon>Hexapoda</taxon>
        <taxon>Insecta</taxon>
        <taxon>Pterygota</taxon>
        <taxon>Neoptera</taxon>
        <taxon>Endopterygota</taxon>
        <taxon>Diptera</taxon>
        <taxon>Brachycera</taxon>
        <taxon>Muscomorpha</taxon>
        <taxon>Muscoidea</taxon>
        <taxon>Muscidae</taxon>
        <taxon>Musca</taxon>
    </lineage>
</organism>
<dbReference type="eggNOG" id="KOG1721">
    <property type="taxonomic scope" value="Eukaryota"/>
</dbReference>
<reference evidence="19" key="1">
    <citation type="submission" date="2020-05" db="UniProtKB">
        <authorList>
            <consortium name="EnsemblMetazoa"/>
        </authorList>
    </citation>
    <scope>IDENTIFICATION</scope>
    <source>
        <strain evidence="19">Aabys</strain>
    </source>
</reference>
<keyword evidence="10" id="KW-0832">Ubl conjugation</keyword>
<keyword evidence="9" id="KW-0862">Zinc</keyword>
<dbReference type="PANTHER" id="PTHR23235">
    <property type="entry name" value="KRUEPPEL-LIKE TRANSCRIPTION FACTOR"/>
    <property type="match status" value="1"/>
</dbReference>
<dbReference type="RefSeq" id="XP_005183388.2">
    <property type="nucleotide sequence ID" value="XM_005183331.4"/>
</dbReference>
<comment type="function">
    <text evidence="1">May be involved in transcriptional regulation.</text>
</comment>
<evidence type="ECO:0000256" key="17">
    <source>
        <dbReference type="SAM" id="MobiDB-lite"/>
    </source>
</evidence>
<evidence type="ECO:0000256" key="4">
    <source>
        <dbReference type="ARBA" id="ARBA00006991"/>
    </source>
</evidence>
<dbReference type="PROSITE" id="PS50157">
    <property type="entry name" value="ZINC_FINGER_C2H2_2"/>
    <property type="match status" value="5"/>
</dbReference>
<dbReference type="VEuPathDB" id="VectorBase:MDOA014841"/>
<evidence type="ECO:0000256" key="11">
    <source>
        <dbReference type="ARBA" id="ARBA00023015"/>
    </source>
</evidence>
<evidence type="ECO:0000256" key="9">
    <source>
        <dbReference type="ARBA" id="ARBA00022833"/>
    </source>
</evidence>
<feature type="domain" description="C2H2-type" evidence="18">
    <location>
        <begin position="459"/>
        <end position="486"/>
    </location>
</feature>
<dbReference type="FunFam" id="3.30.160.60:FF:000063">
    <property type="entry name" value="Wilms tumor 1-KTS isoform"/>
    <property type="match status" value="1"/>
</dbReference>
<reference evidence="21" key="2">
    <citation type="submission" date="2025-05" db="UniProtKB">
        <authorList>
            <consortium name="RefSeq"/>
        </authorList>
    </citation>
    <scope>IDENTIFICATION</scope>
    <source>
        <strain evidence="21">Aabys</strain>
        <tissue evidence="21">Whole body</tissue>
    </source>
</reference>
<feature type="region of interest" description="Disordered" evidence="17">
    <location>
        <begin position="1"/>
        <end position="62"/>
    </location>
</feature>
<evidence type="ECO:0000256" key="13">
    <source>
        <dbReference type="ARBA" id="ARBA00023163"/>
    </source>
</evidence>
<keyword evidence="20" id="KW-1185">Reference proteome</keyword>
<dbReference type="OrthoDB" id="6365676at2759"/>
<dbReference type="PROSITE" id="PS00028">
    <property type="entry name" value="ZINC_FINGER_C2H2_1"/>
    <property type="match status" value="5"/>
</dbReference>
<dbReference type="STRING" id="7370.A0A1I8NGA7"/>
<dbReference type="GO" id="GO:0003677">
    <property type="term" value="F:DNA binding"/>
    <property type="evidence" value="ECO:0007669"/>
    <property type="project" value="UniProtKB-KW"/>
</dbReference>
<evidence type="ECO:0000256" key="10">
    <source>
        <dbReference type="ARBA" id="ARBA00022843"/>
    </source>
</evidence>
<dbReference type="InterPro" id="IPR013087">
    <property type="entry name" value="Znf_C2H2_type"/>
</dbReference>
<keyword evidence="14" id="KW-0539">Nucleus</keyword>
<keyword evidence="12" id="KW-0238">DNA-binding</keyword>
<evidence type="ECO:0000256" key="16">
    <source>
        <dbReference type="PROSITE-ProRule" id="PRU00042"/>
    </source>
</evidence>
<evidence type="ECO:0000256" key="15">
    <source>
        <dbReference type="ARBA" id="ARBA00069242"/>
    </source>
</evidence>
<keyword evidence="13" id="KW-0804">Transcription</keyword>
<evidence type="ECO:0000259" key="18">
    <source>
        <dbReference type="PROSITE" id="PS50157"/>
    </source>
</evidence>
<evidence type="ECO:0000256" key="12">
    <source>
        <dbReference type="ARBA" id="ARBA00023125"/>
    </source>
</evidence>